<evidence type="ECO:0000256" key="3">
    <source>
        <dbReference type="ARBA" id="ARBA00023186"/>
    </source>
</evidence>
<dbReference type="Gene3D" id="2.30.30.190">
    <property type="entry name" value="CAP Gly-rich-like domain"/>
    <property type="match status" value="1"/>
</dbReference>
<name>A0AAE0LJS0_9CHLO</name>
<dbReference type="GO" id="GO:0031122">
    <property type="term" value="P:cytoplasmic microtubule organization"/>
    <property type="evidence" value="ECO:0007669"/>
    <property type="project" value="TreeGrafter"/>
</dbReference>
<dbReference type="Pfam" id="PF14560">
    <property type="entry name" value="Ubiquitin_2"/>
    <property type="match status" value="1"/>
</dbReference>
<dbReference type="SUPFAM" id="SSF74924">
    <property type="entry name" value="Cap-Gly domain"/>
    <property type="match status" value="1"/>
</dbReference>
<evidence type="ECO:0000256" key="2">
    <source>
        <dbReference type="ARBA" id="ARBA00022490"/>
    </source>
</evidence>
<dbReference type="InterPro" id="IPR029071">
    <property type="entry name" value="Ubiquitin-like_domsf"/>
</dbReference>
<dbReference type="PANTHER" id="PTHR18916:SF85">
    <property type="entry name" value="TUBULIN-FOLDING COFACTOR B"/>
    <property type="match status" value="1"/>
</dbReference>
<dbReference type="InterPro" id="IPR036859">
    <property type="entry name" value="CAP-Gly_dom_sf"/>
</dbReference>
<dbReference type="InterPro" id="IPR000938">
    <property type="entry name" value="CAP-Gly_domain"/>
</dbReference>
<organism evidence="6 7">
    <name type="scientific">Cymbomonas tetramitiformis</name>
    <dbReference type="NCBI Taxonomy" id="36881"/>
    <lineage>
        <taxon>Eukaryota</taxon>
        <taxon>Viridiplantae</taxon>
        <taxon>Chlorophyta</taxon>
        <taxon>Pyramimonadophyceae</taxon>
        <taxon>Pyramimonadales</taxon>
        <taxon>Pyramimonadaceae</taxon>
        <taxon>Cymbomonas</taxon>
    </lineage>
</organism>
<proteinExistence type="inferred from homology"/>
<sequence length="286" mass="32260">MSAADFQQFMSQVDVQALKDYVKAPGKCGGANQSDGTVLLSITHSNLKARFMEIRFDRHLSIGGLKDRLQSHCGSSPSAMTLQLKDFNNTTVAIMDDENRPLGYYSPEDGYSIHIIDSDPFSLSKNGWLEDTSLVEKYKISDKDYESREQNYRKFKNEKLAEDPEWCIEKEMAKKRGVEYVPREVQSDPNFMQDLAHIMSVGQRCEVQPGAKRGEIKYVGQAKEGLPLGYWIGVQYDEPVGKNDGSVKGARYFECDDGFGGMIRPDKVSVGDFPPIDEFDFSDEEI</sequence>
<dbReference type="FunFam" id="2.30.30.190:FF:000013">
    <property type="entry name" value="Tubulin-folding cofactor B"/>
    <property type="match status" value="1"/>
</dbReference>
<feature type="domain" description="CAP-Gly" evidence="5">
    <location>
        <begin position="229"/>
        <end position="265"/>
    </location>
</feature>
<gene>
    <name evidence="6" type="ORF">CYMTET_4799</name>
</gene>
<comment type="caution">
    <text evidence="6">The sequence shown here is derived from an EMBL/GenBank/DDBJ whole genome shotgun (WGS) entry which is preliminary data.</text>
</comment>
<dbReference type="Pfam" id="PF01302">
    <property type="entry name" value="CAP_GLY"/>
    <property type="match status" value="1"/>
</dbReference>
<dbReference type="Proteomes" id="UP001190700">
    <property type="component" value="Unassembled WGS sequence"/>
</dbReference>
<dbReference type="GO" id="GO:0035371">
    <property type="term" value="C:microtubule plus-end"/>
    <property type="evidence" value="ECO:0007669"/>
    <property type="project" value="TreeGrafter"/>
</dbReference>
<evidence type="ECO:0000256" key="1">
    <source>
        <dbReference type="ARBA" id="ARBA00004496"/>
    </source>
</evidence>
<dbReference type="SMART" id="SM01052">
    <property type="entry name" value="CAP_GLY"/>
    <property type="match status" value="1"/>
</dbReference>
<reference evidence="6 7" key="1">
    <citation type="journal article" date="2015" name="Genome Biol. Evol.">
        <title>Comparative Genomics of a Bacterivorous Green Alga Reveals Evolutionary Causalities and Consequences of Phago-Mixotrophic Mode of Nutrition.</title>
        <authorList>
            <person name="Burns J.A."/>
            <person name="Paasch A."/>
            <person name="Narechania A."/>
            <person name="Kim E."/>
        </authorList>
    </citation>
    <scope>NUCLEOTIDE SEQUENCE [LARGE SCALE GENOMIC DNA]</scope>
    <source>
        <strain evidence="6 7">PLY_AMNH</strain>
    </source>
</reference>
<dbReference type="EMBL" id="LGRX02000765">
    <property type="protein sequence ID" value="KAK3287702.1"/>
    <property type="molecule type" value="Genomic_DNA"/>
</dbReference>
<dbReference type="PROSITE" id="PS50245">
    <property type="entry name" value="CAP_GLY_2"/>
    <property type="match status" value="1"/>
</dbReference>
<comment type="similarity">
    <text evidence="4">Belongs to the TBCB family.</text>
</comment>
<dbReference type="PANTHER" id="PTHR18916">
    <property type="entry name" value="DYNACTIN 1-RELATED MICROTUBULE-BINDING"/>
    <property type="match status" value="1"/>
</dbReference>
<evidence type="ECO:0000256" key="4">
    <source>
        <dbReference type="ARBA" id="ARBA00025779"/>
    </source>
</evidence>
<dbReference type="GO" id="GO:0005634">
    <property type="term" value="C:nucleus"/>
    <property type="evidence" value="ECO:0007669"/>
    <property type="project" value="TreeGrafter"/>
</dbReference>
<dbReference type="CDD" id="cd01789">
    <property type="entry name" value="Ubl_TBCB"/>
    <property type="match status" value="1"/>
</dbReference>
<accession>A0AAE0LJS0</accession>
<evidence type="ECO:0000259" key="5">
    <source>
        <dbReference type="PROSITE" id="PS50245"/>
    </source>
</evidence>
<dbReference type="GO" id="GO:0007023">
    <property type="term" value="P:post-chaperonin tubulin folding pathway"/>
    <property type="evidence" value="ECO:0007669"/>
    <property type="project" value="InterPro"/>
</dbReference>
<protein>
    <recommendedName>
        <fullName evidence="5">CAP-Gly domain-containing protein</fullName>
    </recommendedName>
</protein>
<dbReference type="AlphaFoldDB" id="A0AAE0LJS0"/>
<comment type="subcellular location">
    <subcellularLocation>
        <location evidence="1">Cytoplasm</location>
    </subcellularLocation>
</comment>
<dbReference type="SUPFAM" id="SSF54236">
    <property type="entry name" value="Ubiquitin-like"/>
    <property type="match status" value="1"/>
</dbReference>
<dbReference type="PROSITE" id="PS00845">
    <property type="entry name" value="CAP_GLY_1"/>
    <property type="match status" value="1"/>
</dbReference>
<keyword evidence="7" id="KW-1185">Reference proteome</keyword>
<dbReference type="GO" id="GO:0007021">
    <property type="term" value="P:tubulin complex assembly"/>
    <property type="evidence" value="ECO:0007669"/>
    <property type="project" value="InterPro"/>
</dbReference>
<evidence type="ECO:0000313" key="6">
    <source>
        <dbReference type="EMBL" id="KAK3287702.1"/>
    </source>
</evidence>
<dbReference type="GO" id="GO:0005829">
    <property type="term" value="C:cytosol"/>
    <property type="evidence" value="ECO:0007669"/>
    <property type="project" value="UniProtKB-ARBA"/>
</dbReference>
<dbReference type="InterPro" id="IPR000626">
    <property type="entry name" value="Ubiquitin-like_dom"/>
</dbReference>
<keyword evidence="3" id="KW-0143">Chaperone</keyword>
<dbReference type="InterPro" id="IPR045172">
    <property type="entry name" value="TBCB_Ubl"/>
</dbReference>
<dbReference type="GO" id="GO:0051010">
    <property type="term" value="F:microtubule plus-end binding"/>
    <property type="evidence" value="ECO:0007669"/>
    <property type="project" value="TreeGrafter"/>
</dbReference>
<dbReference type="Gene3D" id="3.10.20.90">
    <property type="entry name" value="Phosphatidylinositol 3-kinase Catalytic Subunit, Chain A, domain 1"/>
    <property type="match status" value="1"/>
</dbReference>
<keyword evidence="2" id="KW-0963">Cytoplasm</keyword>
<dbReference type="GO" id="GO:0043014">
    <property type="term" value="F:alpha-tubulin binding"/>
    <property type="evidence" value="ECO:0007669"/>
    <property type="project" value="InterPro"/>
</dbReference>
<evidence type="ECO:0000313" key="7">
    <source>
        <dbReference type="Proteomes" id="UP001190700"/>
    </source>
</evidence>